<dbReference type="AlphaFoldDB" id="B7VNQ9"/>
<dbReference type="Pfam" id="PF01832">
    <property type="entry name" value="Glucosaminidase"/>
    <property type="match status" value="1"/>
</dbReference>
<proteinExistence type="predicted"/>
<accession>B7VNQ9</accession>
<reference evidence="3 4" key="1">
    <citation type="submission" date="2009-02" db="EMBL/GenBank/DDBJ databases">
        <title>Vibrio splendidus str. LGP32 complete genome.</title>
        <authorList>
            <person name="Mazel D."/>
            <person name="Le Roux F."/>
        </authorList>
    </citation>
    <scope>NUCLEOTIDE SEQUENCE [LARGE SCALE GENOMIC DNA]</scope>
    <source>
        <strain evidence="3 4">LGP32</strain>
    </source>
</reference>
<dbReference type="KEGG" id="vsp:VS_1472"/>
<evidence type="ECO:0000259" key="2">
    <source>
        <dbReference type="Pfam" id="PF01832"/>
    </source>
</evidence>
<dbReference type="PANTHER" id="PTHR40572:SF1">
    <property type="entry name" value="PROTEIN BAX"/>
    <property type="match status" value="1"/>
</dbReference>
<feature type="transmembrane region" description="Helical" evidence="1">
    <location>
        <begin position="39"/>
        <end position="60"/>
    </location>
</feature>
<name>B7VNQ9_VIBA3</name>
<evidence type="ECO:0000313" key="3">
    <source>
        <dbReference type="EMBL" id="CAV18639.1"/>
    </source>
</evidence>
<dbReference type="InterPro" id="IPR053195">
    <property type="entry name" value="Bax-like"/>
</dbReference>
<dbReference type="Gene3D" id="1.10.530.10">
    <property type="match status" value="1"/>
</dbReference>
<protein>
    <submittedName>
        <fullName evidence="3">Bax protein</fullName>
    </submittedName>
</protein>
<keyword evidence="1" id="KW-1133">Transmembrane helix</keyword>
<gene>
    <name evidence="3" type="ordered locus">VS_1472</name>
</gene>
<sequence>MTIAMAVTITATTVAMVTRTKTRRSSMRNNDKGSASKSLALKVTTLAIVGSISLIGPYLYQEEERRRTTEQSSNSADQFDDLTVASSAPNFAAIKDVNEKKDAFFSFLRPSIKIENKRITKERAFLTKLSESGLSNIDSEDISYAKRLGKLYSLPVPSTGIEQTWLAEMLNRVNVLPEALVLTQAANESAWGTSRFATKANNYFGHWCYSKGCGLVPLQRNEGSSHEVATFSSSQESVHRYFMNLNRNRAYADLRAIRAQLAANGNDLLTKETATELTNGLLKYSERGSDYVTDLQAMIRHNKVYWEK</sequence>
<keyword evidence="1" id="KW-0812">Transmembrane</keyword>
<feature type="domain" description="Mannosyl-glycoprotein endo-beta-N-acetylglucosamidase-like" evidence="2">
    <location>
        <begin position="168"/>
        <end position="303"/>
    </location>
</feature>
<dbReference type="PANTHER" id="PTHR40572">
    <property type="entry name" value="PROTEIN BAX"/>
    <property type="match status" value="1"/>
</dbReference>
<dbReference type="HOGENOM" id="CLU_061344_0_0_6"/>
<dbReference type="CAZy" id="GH73">
    <property type="family name" value="Glycoside Hydrolase Family 73"/>
</dbReference>
<keyword evidence="1" id="KW-0472">Membrane</keyword>
<dbReference type="EMBL" id="FM954972">
    <property type="protein sequence ID" value="CAV18639.1"/>
    <property type="molecule type" value="Genomic_DNA"/>
</dbReference>
<dbReference type="GO" id="GO:0004040">
    <property type="term" value="F:amidase activity"/>
    <property type="evidence" value="ECO:0007669"/>
    <property type="project" value="InterPro"/>
</dbReference>
<evidence type="ECO:0000256" key="1">
    <source>
        <dbReference type="SAM" id="Phobius"/>
    </source>
</evidence>
<evidence type="ECO:0000313" key="4">
    <source>
        <dbReference type="Proteomes" id="UP000009100"/>
    </source>
</evidence>
<dbReference type="InterPro" id="IPR002901">
    <property type="entry name" value="MGlyc_endo_b_GlcNAc-like_dom"/>
</dbReference>
<dbReference type="STRING" id="575788.VS_1472"/>
<dbReference type="Proteomes" id="UP000009100">
    <property type="component" value="Chromosome 1"/>
</dbReference>
<organism evidence="3 4">
    <name type="scientific">Vibrio atlanticus (strain LGP32)</name>
    <name type="common">Vibrio splendidus (strain Mel32)</name>
    <dbReference type="NCBI Taxonomy" id="575788"/>
    <lineage>
        <taxon>Bacteria</taxon>
        <taxon>Pseudomonadati</taxon>
        <taxon>Pseudomonadota</taxon>
        <taxon>Gammaproteobacteria</taxon>
        <taxon>Vibrionales</taxon>
        <taxon>Vibrionaceae</taxon>
        <taxon>Vibrio</taxon>
    </lineage>
</organism>
<dbReference type="eggNOG" id="COG2992">
    <property type="taxonomic scope" value="Bacteria"/>
</dbReference>